<dbReference type="Proteomes" id="UP000472262">
    <property type="component" value="Unassembled WGS sequence"/>
</dbReference>
<dbReference type="SMART" id="SM00248">
    <property type="entry name" value="ANK"/>
    <property type="match status" value="2"/>
</dbReference>
<evidence type="ECO:0000256" key="2">
    <source>
        <dbReference type="ARBA" id="ARBA00023043"/>
    </source>
</evidence>
<proteinExistence type="predicted"/>
<dbReference type="PROSITE" id="PS50297">
    <property type="entry name" value="ANK_REP_REGION"/>
    <property type="match status" value="2"/>
</dbReference>
<dbReference type="InterPro" id="IPR050776">
    <property type="entry name" value="Ank_Repeat/CDKN_Inhibitor"/>
</dbReference>
<organism evidence="4 5">
    <name type="scientific">Sinocyclocheilus grahami</name>
    <name type="common">Dianchi golden-line fish</name>
    <name type="synonym">Barbus grahami</name>
    <dbReference type="NCBI Taxonomy" id="75366"/>
    <lineage>
        <taxon>Eukaryota</taxon>
        <taxon>Metazoa</taxon>
        <taxon>Chordata</taxon>
        <taxon>Craniata</taxon>
        <taxon>Vertebrata</taxon>
        <taxon>Euteleostomi</taxon>
        <taxon>Actinopterygii</taxon>
        <taxon>Neopterygii</taxon>
        <taxon>Teleostei</taxon>
        <taxon>Ostariophysi</taxon>
        <taxon>Cypriniformes</taxon>
        <taxon>Cyprinidae</taxon>
        <taxon>Cyprininae</taxon>
        <taxon>Sinocyclocheilus</taxon>
    </lineage>
</organism>
<dbReference type="PROSITE" id="PS50088">
    <property type="entry name" value="ANK_REPEAT"/>
    <property type="match status" value="2"/>
</dbReference>
<keyword evidence="1" id="KW-0677">Repeat</keyword>
<sequence length="120" mass="12641">MMMGCTSVARVLLDHGADPSVQDRCGVTPAHDAARTGFLDTLSVLVDHGASVNVPDHSGALPLHIAIREGHGDVVEYLAPGPCTGSGRARLPGTRVNNSFFGILQNISVQKLELLTVLFL</sequence>
<dbReference type="Ensembl" id="ENSSGRT00000013113.1">
    <property type="protein sequence ID" value="ENSSGRP00000012099.1"/>
    <property type="gene ID" value="ENSSGRG00000007829.1"/>
</dbReference>
<dbReference type="InterPro" id="IPR036770">
    <property type="entry name" value="Ankyrin_rpt-contain_sf"/>
</dbReference>
<protein>
    <submittedName>
        <fullName evidence="4">Cyclin dependent kinase inhibitor 2D</fullName>
    </submittedName>
</protein>
<feature type="repeat" description="ANK" evidence="3">
    <location>
        <begin position="25"/>
        <end position="57"/>
    </location>
</feature>
<dbReference type="AlphaFoldDB" id="A0A672KIP0"/>
<dbReference type="InterPro" id="IPR002110">
    <property type="entry name" value="Ankyrin_rpt"/>
</dbReference>
<keyword evidence="2 3" id="KW-0040">ANK repeat</keyword>
<evidence type="ECO:0000256" key="1">
    <source>
        <dbReference type="ARBA" id="ARBA00022737"/>
    </source>
</evidence>
<evidence type="ECO:0000313" key="5">
    <source>
        <dbReference type="Proteomes" id="UP000472262"/>
    </source>
</evidence>
<keyword evidence="5" id="KW-1185">Reference proteome</keyword>
<reference evidence="4" key="1">
    <citation type="submission" date="2025-08" db="UniProtKB">
        <authorList>
            <consortium name="Ensembl"/>
        </authorList>
    </citation>
    <scope>IDENTIFICATION</scope>
</reference>
<dbReference type="OMA" id="HTDVVCF"/>
<feature type="repeat" description="ANK" evidence="3">
    <location>
        <begin position="58"/>
        <end position="78"/>
    </location>
</feature>
<dbReference type="GO" id="GO:0005634">
    <property type="term" value="C:nucleus"/>
    <property type="evidence" value="ECO:0007669"/>
    <property type="project" value="TreeGrafter"/>
</dbReference>
<dbReference type="InParanoid" id="A0A672KIP0"/>
<dbReference type="PANTHER" id="PTHR24201:SF7">
    <property type="entry name" value="CYCLIN-DEPENDENT KINASE 4 INHIBITOR D"/>
    <property type="match status" value="1"/>
</dbReference>
<dbReference type="Gene3D" id="1.25.40.20">
    <property type="entry name" value="Ankyrin repeat-containing domain"/>
    <property type="match status" value="1"/>
</dbReference>
<dbReference type="SUPFAM" id="SSF48403">
    <property type="entry name" value="Ankyrin repeat"/>
    <property type="match status" value="1"/>
</dbReference>
<dbReference type="Pfam" id="PF12796">
    <property type="entry name" value="Ank_2"/>
    <property type="match status" value="1"/>
</dbReference>
<accession>A0A672KIP0</accession>
<evidence type="ECO:0000256" key="3">
    <source>
        <dbReference type="PROSITE-ProRule" id="PRU00023"/>
    </source>
</evidence>
<reference evidence="4" key="2">
    <citation type="submission" date="2025-09" db="UniProtKB">
        <authorList>
            <consortium name="Ensembl"/>
        </authorList>
    </citation>
    <scope>IDENTIFICATION</scope>
</reference>
<evidence type="ECO:0000313" key="4">
    <source>
        <dbReference type="Ensembl" id="ENSSGRP00000012099.1"/>
    </source>
</evidence>
<dbReference type="PANTHER" id="PTHR24201">
    <property type="entry name" value="ANK_REP_REGION DOMAIN-CONTAINING PROTEIN"/>
    <property type="match status" value="1"/>
</dbReference>
<name>A0A672KIP0_SINGR</name>